<dbReference type="EMBL" id="CP011307">
    <property type="protein sequence ID" value="ALP95500.1"/>
    <property type="molecule type" value="Genomic_DNA"/>
</dbReference>
<dbReference type="PATRIC" id="fig|1297617.4.peg.3197"/>
<feature type="domain" description="Polysaccharide biosynthesis protein CapD-like" evidence="3">
    <location>
        <begin position="283"/>
        <end position="566"/>
    </location>
</feature>
<evidence type="ECO:0000259" key="3">
    <source>
        <dbReference type="Pfam" id="PF02719"/>
    </source>
</evidence>
<keyword evidence="5" id="KW-1185">Reference proteome</keyword>
<dbReference type="Proteomes" id="UP000064844">
    <property type="component" value="Chromosome"/>
</dbReference>
<protein>
    <submittedName>
        <fullName evidence="4">UDP-N-acetylglucosamine 4,6-dehydratase</fullName>
    </submittedName>
</protein>
<keyword evidence="2" id="KW-0472">Membrane</keyword>
<dbReference type="InterPro" id="IPR003869">
    <property type="entry name" value="Polysac_CapD-like"/>
</dbReference>
<feature type="transmembrane region" description="Helical" evidence="2">
    <location>
        <begin position="74"/>
        <end position="95"/>
    </location>
</feature>
<evidence type="ECO:0000256" key="2">
    <source>
        <dbReference type="SAM" id="Phobius"/>
    </source>
</evidence>
<feature type="transmembrane region" description="Helical" evidence="2">
    <location>
        <begin position="101"/>
        <end position="123"/>
    </location>
</feature>
<gene>
    <name evidence="4" type="ORF">IB211_03109c</name>
</gene>
<dbReference type="Gene3D" id="3.40.50.720">
    <property type="entry name" value="NAD(P)-binding Rossmann-like Domain"/>
    <property type="match status" value="2"/>
</dbReference>
<dbReference type="KEGG" id="ibu:IB211_03109c"/>
<dbReference type="AlphaFoldDB" id="A0A0S2W835"/>
<evidence type="ECO:0000256" key="1">
    <source>
        <dbReference type="ARBA" id="ARBA00007430"/>
    </source>
</evidence>
<dbReference type="Pfam" id="PF13727">
    <property type="entry name" value="CoA_binding_3"/>
    <property type="match status" value="1"/>
</dbReference>
<name>A0A0S2W835_9FIRM</name>
<reference evidence="5" key="2">
    <citation type="submission" date="2015-04" db="EMBL/GenBank/DDBJ databases">
        <title>A butyrogenic pathway from the amino acid lysine in a human gut commensal.</title>
        <authorList>
            <person name="de Vos W.M."/>
            <person name="Bui N.T.P."/>
            <person name="Plugge C.M."/>
            <person name="Ritari J."/>
        </authorList>
    </citation>
    <scope>NUCLEOTIDE SEQUENCE [LARGE SCALE GENOMIC DNA]</scope>
    <source>
        <strain evidence="5">AF211</strain>
    </source>
</reference>
<dbReference type="InterPro" id="IPR036291">
    <property type="entry name" value="NAD(P)-bd_dom_sf"/>
</dbReference>
<evidence type="ECO:0000313" key="5">
    <source>
        <dbReference type="Proteomes" id="UP000064844"/>
    </source>
</evidence>
<proteinExistence type="inferred from homology"/>
<dbReference type="RefSeq" id="WP_227151873.1">
    <property type="nucleotide sequence ID" value="NZ_CP011307.1"/>
</dbReference>
<dbReference type="PANTHER" id="PTHR43318:SF1">
    <property type="entry name" value="POLYSACCHARIDE BIOSYNTHESIS PROTEIN EPSC-RELATED"/>
    <property type="match status" value="1"/>
</dbReference>
<dbReference type="PANTHER" id="PTHR43318">
    <property type="entry name" value="UDP-N-ACETYLGLUCOSAMINE 4,6-DEHYDRATASE"/>
    <property type="match status" value="1"/>
</dbReference>
<sequence length="636" mass="70933">MHLSRFRGWIVLAADVLLIFTCNFFLFLPALLRSDIQLLNLVLHIGFLTLCVLVFQLSFKTYESLWRYAESREYLVLLMGMSCGYGLYAVANLALRASFIWIVQALTGTALALLAMLFIRFLYRMYRFRVTGRSGEGRSQAAIIGAGTAAVALLSELQSNPLGRYAPCCLVDDAPDKIGKMIHGVPIKGPIDDLLTILPNTPVTEIILAIPTLTPQRRSEILNLCAHTNCRLHILSDPLMQLEKGRGSLAANVREVQIEDLLGREAVKLDDSRVRSFVQGKTVMVTGGAGSIGAELCRQIAGCQPRRLVVVDIAENAVYDLQNDLLHRHGDGLKLAVEIASVRELEKMDQLFRKYRPELVFHAAAHKHVPLMEQCPEEAVKNNVFGTYNTALSAKRYGAEKFVLISTDKAVNPTNIMGTTKYLCEQVLQGLREGSRTEFAAVRFGNVLGSSGSVIPLFKKQIAYGGPVTITDRRIIRYFMTIPEAVQLVLEAGSFARSGEVYVLDMGRPVHILELAENLIRLSGYTPYVDIRIEEVGLRPGEKLYEELLTQSADLRRTEHEKIFVEERAPLAPTELDRWLESLSDAVDSGSRERIFQELHRLVPTFREPDEVNEAAIRAVEQGAAVQLEELAAVRR</sequence>
<feature type="transmembrane region" description="Helical" evidence="2">
    <location>
        <begin position="9"/>
        <end position="32"/>
    </location>
</feature>
<dbReference type="SUPFAM" id="SSF51735">
    <property type="entry name" value="NAD(P)-binding Rossmann-fold domains"/>
    <property type="match status" value="2"/>
</dbReference>
<feature type="transmembrane region" description="Helical" evidence="2">
    <location>
        <begin position="38"/>
        <end position="62"/>
    </location>
</feature>
<evidence type="ECO:0000313" key="4">
    <source>
        <dbReference type="EMBL" id="ALP95500.1"/>
    </source>
</evidence>
<organism evidence="4 5">
    <name type="scientific">Intestinimonas butyriciproducens</name>
    <dbReference type="NCBI Taxonomy" id="1297617"/>
    <lineage>
        <taxon>Bacteria</taxon>
        <taxon>Bacillati</taxon>
        <taxon>Bacillota</taxon>
        <taxon>Clostridia</taxon>
        <taxon>Eubacteriales</taxon>
        <taxon>Intestinimonas</taxon>
    </lineage>
</organism>
<dbReference type="Pfam" id="PF02719">
    <property type="entry name" value="Polysacc_synt_2"/>
    <property type="match status" value="1"/>
</dbReference>
<keyword evidence="2" id="KW-0812">Transmembrane</keyword>
<keyword evidence="2" id="KW-1133">Transmembrane helix</keyword>
<comment type="similarity">
    <text evidence="1">Belongs to the polysaccharide synthase family.</text>
</comment>
<dbReference type="STRING" id="1297617.IB211_03109c"/>
<dbReference type="InterPro" id="IPR051203">
    <property type="entry name" value="Polysaccharide_Synthase-Rel"/>
</dbReference>
<dbReference type="CDD" id="cd05237">
    <property type="entry name" value="UDP_invert_4-6DH_SDR_e"/>
    <property type="match status" value="1"/>
</dbReference>
<reference evidence="4 5" key="1">
    <citation type="journal article" date="2015" name="Nat. Commun.">
        <title>Production of butyrate from lysine and the Amadori product fructoselysine by a human gut commensal.</title>
        <authorList>
            <person name="Bui T.P."/>
            <person name="Ritari J."/>
            <person name="Boeren S."/>
            <person name="de Waard P."/>
            <person name="Plugge C.M."/>
            <person name="de Vos W.M."/>
        </authorList>
    </citation>
    <scope>NUCLEOTIDE SEQUENCE [LARGE SCALE GENOMIC DNA]</scope>
    <source>
        <strain evidence="4 5">AF211</strain>
    </source>
</reference>
<accession>A0A0S2W835</accession>
<dbReference type="eggNOG" id="COG1086">
    <property type="taxonomic scope" value="Bacteria"/>
</dbReference>